<dbReference type="InterPro" id="IPR044053">
    <property type="entry name" value="AsaB-like"/>
</dbReference>
<gene>
    <name evidence="3" type="ORF">TWF730_007110</name>
</gene>
<dbReference type="PANTHER" id="PTHR34598:SF3">
    <property type="entry name" value="OXIDOREDUCTASE AN1597"/>
    <property type="match status" value="1"/>
</dbReference>
<dbReference type="AlphaFoldDB" id="A0AAV9VG99"/>
<dbReference type="Proteomes" id="UP001373714">
    <property type="component" value="Unassembled WGS sequence"/>
</dbReference>
<feature type="compositionally biased region" description="Low complexity" evidence="2">
    <location>
        <begin position="133"/>
        <end position="148"/>
    </location>
</feature>
<sequence>MKEEERHHRQIDEEEEEFIDLLVLTSSVTVGLIEGEKFRDAIGTMLCPGKDVDADENSKPQPLLPSPPPSSSRDASPRPAYQPHRRPSLRNILRAKNMVASPFSPAGTGSGLSSLASVTNMEEYESEEPPSTPSGLTSPRSPQGQSTTPPLPPPPPGYSSSTLTTSPPPPPLPLLPTSDPSENAGTPHIYGDIIRTIHFYRPPRYNSPPRFLVAHPNGSGIKNFSTLPKKTTMHDIRNKEHRFHLGLHSFKPLRHLPPLPYPLDLTTPGTLPQITTSITDLIKRHVPSPNKITIFSTTILRPTYNNNSSIGTPSPKLAHPAQIDQTPASALQRAQRHLPKSLVSQITSGTLSLRIINIYRPLLPLHNTLQDHPLYISESQTISDSDLVLIEHVYPDRVGATYAVKHSQGQRFWYWSDMDATEGFIVQVYDSMYACDLESGGGERSVRAATGFFRLMPQGWEEGCEGEWLVVRALVVA</sequence>
<organism evidence="3 4">
    <name type="scientific">Orbilia blumenaviensis</name>
    <dbReference type="NCBI Taxonomy" id="1796055"/>
    <lineage>
        <taxon>Eukaryota</taxon>
        <taxon>Fungi</taxon>
        <taxon>Dikarya</taxon>
        <taxon>Ascomycota</taxon>
        <taxon>Pezizomycotina</taxon>
        <taxon>Orbiliomycetes</taxon>
        <taxon>Orbiliales</taxon>
        <taxon>Orbiliaceae</taxon>
        <taxon>Orbilia</taxon>
    </lineage>
</organism>
<dbReference type="GO" id="GO:0016491">
    <property type="term" value="F:oxidoreductase activity"/>
    <property type="evidence" value="ECO:0007669"/>
    <property type="project" value="InterPro"/>
</dbReference>
<keyword evidence="4" id="KW-1185">Reference proteome</keyword>
<evidence type="ECO:0000313" key="3">
    <source>
        <dbReference type="EMBL" id="KAK6360995.1"/>
    </source>
</evidence>
<evidence type="ECO:0000256" key="1">
    <source>
        <dbReference type="ARBA" id="ARBA00023604"/>
    </source>
</evidence>
<dbReference type="PANTHER" id="PTHR34598">
    <property type="entry name" value="BLL6449 PROTEIN"/>
    <property type="match status" value="1"/>
</dbReference>
<comment type="similarity">
    <text evidence="1">Belongs to the asaB hydroxylase/desaturase family.</text>
</comment>
<feature type="region of interest" description="Disordered" evidence="2">
    <location>
        <begin position="46"/>
        <end position="87"/>
    </location>
</feature>
<name>A0AAV9VG99_9PEZI</name>
<feature type="region of interest" description="Disordered" evidence="2">
    <location>
        <begin position="119"/>
        <end position="188"/>
    </location>
</feature>
<reference evidence="3 4" key="1">
    <citation type="submission" date="2019-10" db="EMBL/GenBank/DDBJ databases">
        <authorList>
            <person name="Palmer J.M."/>
        </authorList>
    </citation>
    <scope>NUCLEOTIDE SEQUENCE [LARGE SCALE GENOMIC DNA]</scope>
    <source>
        <strain evidence="3 4">TWF730</strain>
    </source>
</reference>
<dbReference type="EMBL" id="JAVHNS010000003">
    <property type="protein sequence ID" value="KAK6360995.1"/>
    <property type="molecule type" value="Genomic_DNA"/>
</dbReference>
<proteinExistence type="inferred from homology"/>
<accession>A0AAV9VG99</accession>
<protein>
    <submittedName>
        <fullName evidence="3">Uncharacterized protein</fullName>
    </submittedName>
</protein>
<dbReference type="NCBIfam" id="NF041278">
    <property type="entry name" value="CmcJ_NvfI_EfuI"/>
    <property type="match status" value="1"/>
</dbReference>
<comment type="caution">
    <text evidence="3">The sequence shown here is derived from an EMBL/GenBank/DDBJ whole genome shotgun (WGS) entry which is preliminary data.</text>
</comment>
<evidence type="ECO:0000256" key="2">
    <source>
        <dbReference type="SAM" id="MobiDB-lite"/>
    </source>
</evidence>
<evidence type="ECO:0000313" key="4">
    <source>
        <dbReference type="Proteomes" id="UP001373714"/>
    </source>
</evidence>